<dbReference type="InterPro" id="IPR004365">
    <property type="entry name" value="NA-bd_OB_tRNA"/>
</dbReference>
<dbReference type="InterPro" id="IPR006675">
    <property type="entry name" value="HDIG_dom"/>
</dbReference>
<dbReference type="CDD" id="cd00077">
    <property type="entry name" value="HDc"/>
    <property type="match status" value="1"/>
</dbReference>
<dbReference type="Gene3D" id="1.10.3210.10">
    <property type="entry name" value="Hypothetical protein af1432"/>
    <property type="match status" value="1"/>
</dbReference>
<dbReference type="GO" id="GO:0003676">
    <property type="term" value="F:nucleic acid binding"/>
    <property type="evidence" value="ECO:0007669"/>
    <property type="project" value="InterPro"/>
</dbReference>
<dbReference type="InterPro" id="IPR003607">
    <property type="entry name" value="HD/PDEase_dom"/>
</dbReference>
<dbReference type="InterPro" id="IPR006674">
    <property type="entry name" value="HD_domain"/>
</dbReference>
<dbReference type="InterPro" id="IPR050798">
    <property type="entry name" value="YhaM_exoribonuc/phosphodiest"/>
</dbReference>
<dbReference type="Gene3D" id="2.40.50.140">
    <property type="entry name" value="Nucleic acid-binding proteins"/>
    <property type="match status" value="1"/>
</dbReference>
<gene>
    <name evidence="3" type="ORF">OLX77_06040</name>
</gene>
<dbReference type="InterPro" id="IPR012340">
    <property type="entry name" value="NA-bd_OB-fold"/>
</dbReference>
<dbReference type="CDD" id="cd04492">
    <property type="entry name" value="YhaM_OBF_like"/>
    <property type="match status" value="1"/>
</dbReference>
<dbReference type="RefSeq" id="WP_307632694.1">
    <property type="nucleotide sequence ID" value="NZ_JAPHEH010000001.1"/>
</dbReference>
<dbReference type="EMBL" id="JAPHEH010000001">
    <property type="protein sequence ID" value="MDG4475721.1"/>
    <property type="molecule type" value="Genomic_DNA"/>
</dbReference>
<dbReference type="GO" id="GO:0031125">
    <property type="term" value="P:rRNA 3'-end processing"/>
    <property type="evidence" value="ECO:0007669"/>
    <property type="project" value="TreeGrafter"/>
</dbReference>
<dbReference type="Proteomes" id="UP001154240">
    <property type="component" value="Unassembled WGS sequence"/>
</dbReference>
<keyword evidence="4" id="KW-1185">Reference proteome</keyword>
<dbReference type="PANTHER" id="PTHR37294">
    <property type="entry name" value="3'-5' EXORIBONUCLEASE YHAM"/>
    <property type="match status" value="1"/>
</dbReference>
<evidence type="ECO:0000313" key="4">
    <source>
        <dbReference type="Proteomes" id="UP001154240"/>
    </source>
</evidence>
<dbReference type="SMART" id="SM00471">
    <property type="entry name" value="HDc"/>
    <property type="match status" value="1"/>
</dbReference>
<name>A0A9X4MG46_9BACT</name>
<dbReference type="PANTHER" id="PTHR37294:SF1">
    <property type="entry name" value="3'-5' EXORIBONUCLEASE YHAM"/>
    <property type="match status" value="1"/>
</dbReference>
<evidence type="ECO:0000259" key="2">
    <source>
        <dbReference type="PROSITE" id="PS51831"/>
    </source>
</evidence>
<dbReference type="SUPFAM" id="SSF50249">
    <property type="entry name" value="Nucleic acid-binding proteins"/>
    <property type="match status" value="1"/>
</dbReference>
<dbReference type="Pfam" id="PF01966">
    <property type="entry name" value="HD"/>
    <property type="match status" value="1"/>
</dbReference>
<accession>A0A9X4MG46</accession>
<proteinExistence type="predicted"/>
<dbReference type="PROSITE" id="PS51831">
    <property type="entry name" value="HD"/>
    <property type="match status" value="1"/>
</dbReference>
<keyword evidence="1" id="KW-0378">Hydrolase</keyword>
<organism evidence="3 4">
    <name type="scientific">Thiovibrio frasassiensis</name>
    <dbReference type="NCBI Taxonomy" id="2984131"/>
    <lineage>
        <taxon>Bacteria</taxon>
        <taxon>Pseudomonadati</taxon>
        <taxon>Thermodesulfobacteriota</taxon>
        <taxon>Desulfobulbia</taxon>
        <taxon>Desulfobulbales</taxon>
        <taxon>Thiovibrionaceae</taxon>
        <taxon>Thiovibrio</taxon>
    </lineage>
</organism>
<evidence type="ECO:0000313" key="3">
    <source>
        <dbReference type="EMBL" id="MDG4475721.1"/>
    </source>
</evidence>
<comment type="caution">
    <text evidence="3">The sequence shown here is derived from an EMBL/GenBank/DDBJ whole genome shotgun (WGS) entry which is preliminary data.</text>
</comment>
<reference evidence="3" key="2">
    <citation type="submission" date="2022-10" db="EMBL/GenBank/DDBJ databases">
        <authorList>
            <person name="Aronson H.S."/>
        </authorList>
    </citation>
    <scope>NUCLEOTIDE SEQUENCE</scope>
    <source>
        <strain evidence="3">RS19-109</strain>
    </source>
</reference>
<sequence length="347" mass="38899">MTTVNKKIQIQEIIDGQTIHDLFLVREMSRGETKAGKPYLSLVLMDASGEISCRVWENAEQLMDECPAGAIVSVTGQAQGYRGILQLRIDTLSRVQESEVDLALFVPSTKGNIGLMAKELLKLVNSVENPFLKELLLSLFGERRLMQSFKKAPAAKMMHHAYVGGLLEHTLAVARLAESISTLYPTLDRSLLIAGALLHDIGKLREFSFDSFPFDYTDRGRLVGHMVLGIEMMQEKINAISGFPEDLGDRLKHLILSHHGRHEFGSPSLPMMQEAFALNFLDDLDAKINYLDRLSGQVKGEGYQWTEFQRNLERFLFVRGHQAEDGLPADQGQDNGVDPRQRTLFGL</sequence>
<protein>
    <submittedName>
        <fullName evidence="3">HD domain-containing protein</fullName>
    </submittedName>
</protein>
<dbReference type="GO" id="GO:0016787">
    <property type="term" value="F:hydrolase activity"/>
    <property type="evidence" value="ECO:0007669"/>
    <property type="project" value="UniProtKB-KW"/>
</dbReference>
<dbReference type="NCBIfam" id="TIGR00277">
    <property type="entry name" value="HDIG"/>
    <property type="match status" value="1"/>
</dbReference>
<dbReference type="SUPFAM" id="SSF109604">
    <property type="entry name" value="HD-domain/PDEase-like"/>
    <property type="match status" value="1"/>
</dbReference>
<reference evidence="3" key="1">
    <citation type="journal article" date="2022" name="bioRxiv">
        <title>Thiovibrio frasassiensisgen. nov., sp. nov., an autotrophic, elemental sulfur disproportionating bacterium isolated from sulfidic karst sediment, and proposal of Thiovibrionaceae fam. nov.</title>
        <authorList>
            <person name="Aronson H."/>
            <person name="Thomas C."/>
            <person name="Bhattacharyya M."/>
            <person name="Eckstein S."/>
            <person name="Jensen S."/>
            <person name="Barco R."/>
            <person name="Macalady J."/>
            <person name="Amend J."/>
        </authorList>
    </citation>
    <scope>NUCLEOTIDE SEQUENCE</scope>
    <source>
        <strain evidence="3">RS19-109</strain>
    </source>
</reference>
<feature type="domain" description="HD" evidence="2">
    <location>
        <begin position="166"/>
        <end position="287"/>
    </location>
</feature>
<dbReference type="AlphaFoldDB" id="A0A9X4MG46"/>
<dbReference type="Pfam" id="PF01336">
    <property type="entry name" value="tRNA_anti-codon"/>
    <property type="match status" value="1"/>
</dbReference>
<evidence type="ECO:0000256" key="1">
    <source>
        <dbReference type="ARBA" id="ARBA00022801"/>
    </source>
</evidence>